<comment type="catalytic activity">
    <reaction evidence="1">
        <text>GDP-alpha-D-mannose + H2O = alpha-D-mannose 1-phosphate + GMP + 2 H(+)</text>
        <dbReference type="Rhea" id="RHEA:27978"/>
        <dbReference type="ChEBI" id="CHEBI:15377"/>
        <dbReference type="ChEBI" id="CHEBI:15378"/>
        <dbReference type="ChEBI" id="CHEBI:57527"/>
        <dbReference type="ChEBI" id="CHEBI:58115"/>
        <dbReference type="ChEBI" id="CHEBI:58409"/>
    </reaction>
</comment>
<comment type="cofactor">
    <cofactor evidence="2">
        <name>Mg(2+)</name>
        <dbReference type="ChEBI" id="CHEBI:18420"/>
    </cofactor>
</comment>
<dbReference type="PROSITE" id="PS00893">
    <property type="entry name" value="NUDIX_BOX"/>
    <property type="match status" value="1"/>
</dbReference>
<keyword evidence="11" id="KW-1185">Reference proteome</keyword>
<accession>A0ABV5HSW9</accession>
<evidence type="ECO:0000256" key="7">
    <source>
        <dbReference type="ARBA" id="ARBA00032272"/>
    </source>
</evidence>
<evidence type="ECO:0000256" key="1">
    <source>
        <dbReference type="ARBA" id="ARBA00000847"/>
    </source>
</evidence>
<comment type="similarity">
    <text evidence="3">Belongs to the Nudix hydrolase family. NudK subfamily.</text>
</comment>
<dbReference type="GO" id="GO:0016787">
    <property type="term" value="F:hydrolase activity"/>
    <property type="evidence" value="ECO:0007669"/>
    <property type="project" value="UniProtKB-KW"/>
</dbReference>
<dbReference type="PROSITE" id="PS51462">
    <property type="entry name" value="NUDIX"/>
    <property type="match status" value="1"/>
</dbReference>
<evidence type="ECO:0000259" key="9">
    <source>
        <dbReference type="PROSITE" id="PS51462"/>
    </source>
</evidence>
<dbReference type="PRINTS" id="PR00502">
    <property type="entry name" value="NUDIXFAMILY"/>
</dbReference>
<dbReference type="Pfam" id="PF00293">
    <property type="entry name" value="NUDIX"/>
    <property type="match status" value="1"/>
</dbReference>
<dbReference type="EMBL" id="JBHMEP010000006">
    <property type="protein sequence ID" value="MFB9136626.1"/>
    <property type="molecule type" value="Genomic_DNA"/>
</dbReference>
<dbReference type="Gene3D" id="3.90.79.10">
    <property type="entry name" value="Nucleoside Triphosphate Pyrophosphohydrolase"/>
    <property type="match status" value="1"/>
</dbReference>
<keyword evidence="5 8" id="KW-0378">Hydrolase</keyword>
<organism evidence="10 11">
    <name type="scientific">Vibrio olivae</name>
    <dbReference type="NCBI Taxonomy" id="1243002"/>
    <lineage>
        <taxon>Bacteria</taxon>
        <taxon>Pseudomonadati</taxon>
        <taxon>Pseudomonadota</taxon>
        <taxon>Gammaproteobacteria</taxon>
        <taxon>Vibrionales</taxon>
        <taxon>Vibrionaceae</taxon>
        <taxon>Vibrio</taxon>
    </lineage>
</organism>
<dbReference type="Proteomes" id="UP001589645">
    <property type="component" value="Unassembled WGS sequence"/>
</dbReference>
<evidence type="ECO:0000256" key="5">
    <source>
        <dbReference type="ARBA" id="ARBA00022801"/>
    </source>
</evidence>
<dbReference type="PANTHER" id="PTHR11839">
    <property type="entry name" value="UDP/ADP-SUGAR PYROPHOSPHATASE"/>
    <property type="match status" value="1"/>
</dbReference>
<protein>
    <recommendedName>
        <fullName evidence="4">GDP-mannose pyrophosphatase</fullName>
    </recommendedName>
    <alternativeName>
        <fullName evidence="6">GDP-mannose hydrolase</fullName>
    </alternativeName>
    <alternativeName>
        <fullName evidence="7">GDPMK</fullName>
    </alternativeName>
</protein>
<dbReference type="PANTHER" id="PTHR11839:SF18">
    <property type="entry name" value="NUDIX HYDROLASE DOMAIN-CONTAINING PROTEIN"/>
    <property type="match status" value="1"/>
</dbReference>
<dbReference type="InterPro" id="IPR020476">
    <property type="entry name" value="Nudix_hydrolase"/>
</dbReference>
<dbReference type="InterPro" id="IPR000086">
    <property type="entry name" value="NUDIX_hydrolase_dom"/>
</dbReference>
<evidence type="ECO:0000256" key="4">
    <source>
        <dbReference type="ARBA" id="ARBA00016377"/>
    </source>
</evidence>
<dbReference type="InterPro" id="IPR015797">
    <property type="entry name" value="NUDIX_hydrolase-like_dom_sf"/>
</dbReference>
<dbReference type="SUPFAM" id="SSF55811">
    <property type="entry name" value="Nudix"/>
    <property type="match status" value="1"/>
</dbReference>
<evidence type="ECO:0000256" key="2">
    <source>
        <dbReference type="ARBA" id="ARBA00001946"/>
    </source>
</evidence>
<reference evidence="10 11" key="1">
    <citation type="submission" date="2024-09" db="EMBL/GenBank/DDBJ databases">
        <authorList>
            <person name="Sun Q."/>
            <person name="Mori K."/>
        </authorList>
    </citation>
    <scope>NUCLEOTIDE SEQUENCE [LARGE SCALE GENOMIC DNA]</scope>
    <source>
        <strain evidence="10 11">CECT 8064</strain>
    </source>
</reference>
<name>A0ABV5HSW9_9VIBR</name>
<comment type="caution">
    <text evidence="10">The sequence shown here is derived from an EMBL/GenBank/DDBJ whole genome shotgun (WGS) entry which is preliminary data.</text>
</comment>
<evidence type="ECO:0000256" key="3">
    <source>
        <dbReference type="ARBA" id="ARBA00007275"/>
    </source>
</evidence>
<dbReference type="InterPro" id="IPR020084">
    <property type="entry name" value="NUDIX_hydrolase_CS"/>
</dbReference>
<gene>
    <name evidence="10" type="ORF">ACFFUV_16790</name>
</gene>
<feature type="domain" description="Nudix hydrolase" evidence="9">
    <location>
        <begin position="35"/>
        <end position="165"/>
    </location>
</feature>
<evidence type="ECO:0000313" key="10">
    <source>
        <dbReference type="EMBL" id="MFB9136626.1"/>
    </source>
</evidence>
<evidence type="ECO:0000256" key="6">
    <source>
        <dbReference type="ARBA" id="ARBA00032162"/>
    </source>
</evidence>
<dbReference type="RefSeq" id="WP_390194909.1">
    <property type="nucleotide sequence ID" value="NZ_JBHMEP010000006.1"/>
</dbReference>
<evidence type="ECO:0000313" key="11">
    <source>
        <dbReference type="Proteomes" id="UP001589645"/>
    </source>
</evidence>
<dbReference type="CDD" id="cd03424">
    <property type="entry name" value="NUDIX_ADPRase_Nudt5_UGPPase_Nudt14"/>
    <property type="match status" value="1"/>
</dbReference>
<proteinExistence type="inferred from homology"/>
<sequence length="175" mass="19506">MNILSSKTIHSWKRISLVEEHVELPNGQNITHTTIVHPGAAVILPITQSGDILLINQYRPSLKKWLLELPAGTIEENETPEVCAQRELEEETGYQAGRFTSLGQVTPLAGFCDEIQHLFVANDLALRNQRQCDDDEVIEVLTLSVEELEQKIIDGEISDTKTIACLGKARLCGYI</sequence>
<evidence type="ECO:0000256" key="8">
    <source>
        <dbReference type="RuleBase" id="RU003476"/>
    </source>
</evidence>